<comment type="caution">
    <text evidence="1">The sequence shown here is derived from an EMBL/GenBank/DDBJ whole genome shotgun (WGS) entry which is preliminary data.</text>
</comment>
<dbReference type="AlphaFoldDB" id="A0A081AHE9"/>
<gene>
    <name evidence="1" type="ORF">F444_06680</name>
</gene>
<sequence length="52" mass="5919">MAAYWLLSNAESELVRMLGTERKKLVITVSCSIYKAISFPDFEAAKEHASRR</sequence>
<dbReference type="EMBL" id="ANJA01001216">
    <property type="protein sequence ID" value="ETO78310.1"/>
    <property type="molecule type" value="Genomic_DNA"/>
</dbReference>
<accession>A0A081AHE9</accession>
<evidence type="ECO:0000313" key="2">
    <source>
        <dbReference type="Proteomes" id="UP000028582"/>
    </source>
</evidence>
<protein>
    <submittedName>
        <fullName evidence="1">Uncharacterized protein</fullName>
    </submittedName>
</protein>
<name>A0A081AHE9_PHYNI</name>
<organism evidence="1 2">
    <name type="scientific">Phytophthora nicotianae P1976</name>
    <dbReference type="NCBI Taxonomy" id="1317066"/>
    <lineage>
        <taxon>Eukaryota</taxon>
        <taxon>Sar</taxon>
        <taxon>Stramenopiles</taxon>
        <taxon>Oomycota</taxon>
        <taxon>Peronosporomycetes</taxon>
        <taxon>Peronosporales</taxon>
        <taxon>Peronosporaceae</taxon>
        <taxon>Phytophthora</taxon>
    </lineage>
</organism>
<evidence type="ECO:0000313" key="1">
    <source>
        <dbReference type="EMBL" id="ETO78310.1"/>
    </source>
</evidence>
<proteinExistence type="predicted"/>
<reference evidence="1 2" key="1">
    <citation type="submission" date="2013-11" db="EMBL/GenBank/DDBJ databases">
        <title>The Genome Sequence of Phytophthora parasitica P1976.</title>
        <authorList>
            <consortium name="The Broad Institute Genomics Platform"/>
            <person name="Russ C."/>
            <person name="Tyler B."/>
            <person name="Panabieres F."/>
            <person name="Shan W."/>
            <person name="Tripathy S."/>
            <person name="Grunwald N."/>
            <person name="Machado M."/>
            <person name="Johnson C.S."/>
            <person name="Walker B."/>
            <person name="Young S."/>
            <person name="Zeng Q."/>
            <person name="Gargeya S."/>
            <person name="Fitzgerald M."/>
            <person name="Haas B."/>
            <person name="Abouelleil A."/>
            <person name="Allen A.W."/>
            <person name="Alvarado L."/>
            <person name="Arachchi H.M."/>
            <person name="Berlin A.M."/>
            <person name="Chapman S.B."/>
            <person name="Gainer-Dewar J."/>
            <person name="Goldberg J."/>
            <person name="Griggs A."/>
            <person name="Gujja S."/>
            <person name="Hansen M."/>
            <person name="Howarth C."/>
            <person name="Imamovic A."/>
            <person name="Ireland A."/>
            <person name="Larimer J."/>
            <person name="McCowan C."/>
            <person name="Murphy C."/>
            <person name="Pearson M."/>
            <person name="Poon T.W."/>
            <person name="Priest M."/>
            <person name="Roberts A."/>
            <person name="Saif S."/>
            <person name="Shea T."/>
            <person name="Sisk P."/>
            <person name="Sykes S."/>
            <person name="Wortman J."/>
            <person name="Nusbaum C."/>
            <person name="Birren B."/>
        </authorList>
    </citation>
    <scope>NUCLEOTIDE SEQUENCE [LARGE SCALE GENOMIC DNA]</scope>
    <source>
        <strain evidence="1 2">P1976</strain>
    </source>
</reference>
<dbReference type="Proteomes" id="UP000028582">
    <property type="component" value="Unassembled WGS sequence"/>
</dbReference>